<dbReference type="AlphaFoldDB" id="A0AA37M3Y0"/>
<keyword evidence="3" id="KW-1185">Reference proteome</keyword>
<evidence type="ECO:0000313" key="2">
    <source>
        <dbReference type="EMBL" id="GJD61867.1"/>
    </source>
</evidence>
<dbReference type="EMBL" id="BPQJ01000007">
    <property type="protein sequence ID" value="GJD61867.1"/>
    <property type="molecule type" value="Genomic_DNA"/>
</dbReference>
<keyword evidence="1" id="KW-1133">Transmembrane helix</keyword>
<keyword evidence="1" id="KW-0812">Transmembrane</keyword>
<accession>A0AA37M3Y0</accession>
<reference evidence="2" key="2">
    <citation type="submission" date="2021-08" db="EMBL/GenBank/DDBJ databases">
        <authorList>
            <person name="Tani A."/>
            <person name="Ola A."/>
            <person name="Ogura Y."/>
            <person name="Katsura K."/>
            <person name="Hayashi T."/>
        </authorList>
    </citation>
    <scope>NUCLEOTIDE SEQUENCE</scope>
    <source>
        <strain evidence="2">JCM 32048</strain>
    </source>
</reference>
<keyword evidence="1" id="KW-0472">Membrane</keyword>
<name>A0AA37M3Y0_9HYPH</name>
<dbReference type="Proteomes" id="UP001055286">
    <property type="component" value="Unassembled WGS sequence"/>
</dbReference>
<organism evidence="2 3">
    <name type="scientific">Methylobacterium frigidaeris</name>
    <dbReference type="NCBI Taxonomy" id="2038277"/>
    <lineage>
        <taxon>Bacteria</taxon>
        <taxon>Pseudomonadati</taxon>
        <taxon>Pseudomonadota</taxon>
        <taxon>Alphaproteobacteria</taxon>
        <taxon>Hyphomicrobiales</taxon>
        <taxon>Methylobacteriaceae</taxon>
        <taxon>Methylobacterium</taxon>
    </lineage>
</organism>
<gene>
    <name evidence="2" type="ORF">MPEAHAMD_2015</name>
</gene>
<reference evidence="2" key="1">
    <citation type="journal article" date="2016" name="Front. Microbiol.">
        <title>Genome Sequence of the Piezophilic, Mesophilic Sulfate-Reducing Bacterium Desulfovibrio indicus J2T.</title>
        <authorList>
            <person name="Cao J."/>
            <person name="Maignien L."/>
            <person name="Shao Z."/>
            <person name="Alain K."/>
            <person name="Jebbar M."/>
        </authorList>
    </citation>
    <scope>NUCLEOTIDE SEQUENCE</scope>
    <source>
        <strain evidence="2">JCM 32048</strain>
    </source>
</reference>
<dbReference type="RefSeq" id="WP_238190631.1">
    <property type="nucleotide sequence ID" value="NZ_BPQJ01000007.1"/>
</dbReference>
<evidence type="ECO:0000313" key="3">
    <source>
        <dbReference type="Proteomes" id="UP001055286"/>
    </source>
</evidence>
<comment type="caution">
    <text evidence="2">The sequence shown here is derived from an EMBL/GenBank/DDBJ whole genome shotgun (WGS) entry which is preliminary data.</text>
</comment>
<evidence type="ECO:0000256" key="1">
    <source>
        <dbReference type="SAM" id="Phobius"/>
    </source>
</evidence>
<protein>
    <submittedName>
        <fullName evidence="2">Uncharacterized protein</fullName>
    </submittedName>
</protein>
<feature type="transmembrane region" description="Helical" evidence="1">
    <location>
        <begin position="52"/>
        <end position="73"/>
    </location>
</feature>
<proteinExistence type="predicted"/>
<sequence>MKVSTLVSVESVTLTRGVYAPTSSFAMSQPNIERLPSTGGERRITVLAGRSISLVLAVALAVAIALVAAVPLVEAL</sequence>